<organism evidence="1">
    <name type="scientific">Nothobranchius korthausae</name>
    <dbReference type="NCBI Taxonomy" id="1143690"/>
    <lineage>
        <taxon>Eukaryota</taxon>
        <taxon>Metazoa</taxon>
        <taxon>Chordata</taxon>
        <taxon>Craniata</taxon>
        <taxon>Vertebrata</taxon>
        <taxon>Euteleostomi</taxon>
        <taxon>Actinopterygii</taxon>
        <taxon>Neopterygii</taxon>
        <taxon>Teleostei</taxon>
        <taxon>Neoteleostei</taxon>
        <taxon>Acanthomorphata</taxon>
        <taxon>Ovalentaria</taxon>
        <taxon>Atherinomorphae</taxon>
        <taxon>Cyprinodontiformes</taxon>
        <taxon>Nothobranchiidae</taxon>
        <taxon>Nothobranchius</taxon>
    </lineage>
</organism>
<protein>
    <submittedName>
        <fullName evidence="1">Uncharacterized protein</fullName>
    </submittedName>
</protein>
<dbReference type="SUPFAM" id="SSF54001">
    <property type="entry name" value="Cysteine proteinases"/>
    <property type="match status" value="1"/>
</dbReference>
<dbReference type="InterPro" id="IPR038765">
    <property type="entry name" value="Papain-like_cys_pep_sf"/>
</dbReference>
<evidence type="ECO:0000313" key="1">
    <source>
        <dbReference type="EMBL" id="SBQ53630.1"/>
    </source>
</evidence>
<reference evidence="1" key="2">
    <citation type="submission" date="2016-06" db="EMBL/GenBank/DDBJ databases">
        <title>The genome of a short-lived fish provides insights into sex chromosome evolution and the genetic control of aging.</title>
        <authorList>
            <person name="Reichwald K."/>
            <person name="Felder M."/>
            <person name="Petzold A."/>
            <person name="Koch P."/>
            <person name="Groth M."/>
            <person name="Platzer M."/>
        </authorList>
    </citation>
    <scope>NUCLEOTIDE SEQUENCE</scope>
    <source>
        <tissue evidence="1">Brain</tissue>
    </source>
</reference>
<dbReference type="AlphaFoldDB" id="A0A1A8F2R5"/>
<sequence>MNVEYLALSRDGKQIPSKAFQPTFDQRTSVREFYNLFTATSRQLKDLPLSINRLEYQQGYTLYAFNLNTADDLDALSPVSTGNLRMEMRFGAPLRDTATLIVYACYDSILEINSKRELSILPKNIRLPAYVVVNTHPSHLPGEHWLALAVERDGFGTFFDSYGFTPELKYYPETILNFLKQRCSRIQFQDQQLQSLTSDRCGHHCVFFLCHKACGFSMKQILSKYHKNVEKNDAMVHNFVKKFSNCIKRHDLYVTQMNCTLEMFQECHGL</sequence>
<accession>A0A1A8F2R5</accession>
<dbReference type="Gene3D" id="3.40.395.10">
    <property type="entry name" value="Adenoviral Proteinase, Chain A"/>
    <property type="match status" value="1"/>
</dbReference>
<name>A0A1A8F2R5_9TELE</name>
<dbReference type="EMBL" id="HAEB01007103">
    <property type="protein sequence ID" value="SBQ53630.1"/>
    <property type="molecule type" value="Transcribed_RNA"/>
</dbReference>
<proteinExistence type="predicted"/>
<reference evidence="1" key="1">
    <citation type="submission" date="2016-05" db="EMBL/GenBank/DDBJ databases">
        <authorList>
            <person name="Lavstsen T."/>
            <person name="Jespersen J.S."/>
        </authorList>
    </citation>
    <scope>NUCLEOTIDE SEQUENCE</scope>
    <source>
        <tissue evidence="1">Brain</tissue>
    </source>
</reference>
<gene>
    <name evidence="1" type="primary">LOTGIDRAFT_175928</name>
</gene>